<keyword evidence="3" id="KW-1185">Reference proteome</keyword>
<reference evidence="2" key="2">
    <citation type="submission" date="2025-09" db="UniProtKB">
        <authorList>
            <consortium name="Ensembl"/>
        </authorList>
    </citation>
    <scope>IDENTIFICATION</scope>
</reference>
<proteinExistence type="predicted"/>
<name>A0A8B9Z5M9_9AVES</name>
<protein>
    <submittedName>
        <fullName evidence="2">Uncharacterized protein</fullName>
    </submittedName>
</protein>
<dbReference type="GO" id="GO:0051082">
    <property type="term" value="F:unfolded protein binding"/>
    <property type="evidence" value="ECO:0007669"/>
    <property type="project" value="InterPro"/>
</dbReference>
<dbReference type="PANTHER" id="PTHR45168:SF4">
    <property type="entry name" value="SIMILAR TO DNAJ HOMOLOG SUBFAMILY B MEMBER 6 (HEAT SHOCK PROTEIN J2) (HSJ-2) (MRJ) (MDJ4)"/>
    <property type="match status" value="1"/>
</dbReference>
<evidence type="ECO:0000313" key="2">
    <source>
        <dbReference type="Ensembl" id="ENSBJAP00000000114.1"/>
    </source>
</evidence>
<keyword evidence="1" id="KW-0143">Chaperone</keyword>
<dbReference type="GO" id="GO:0030544">
    <property type="term" value="F:Hsp70 protein binding"/>
    <property type="evidence" value="ECO:0007669"/>
    <property type="project" value="InterPro"/>
</dbReference>
<accession>A0A8B9Z5M9</accession>
<evidence type="ECO:0000256" key="1">
    <source>
        <dbReference type="ARBA" id="ARBA00023186"/>
    </source>
</evidence>
<evidence type="ECO:0000313" key="3">
    <source>
        <dbReference type="Proteomes" id="UP000694555"/>
    </source>
</evidence>
<dbReference type="InterPro" id="IPR043183">
    <property type="entry name" value="DNJB2/6-like"/>
</dbReference>
<dbReference type="AlphaFoldDB" id="A0A8B9Z5M9"/>
<dbReference type="Ensembl" id="ENSBJAT00000000119.1">
    <property type="protein sequence ID" value="ENSBJAP00000000114.1"/>
    <property type="gene ID" value="ENSBJAG00000000125.1"/>
</dbReference>
<dbReference type="PANTHER" id="PTHR45168">
    <property type="entry name" value="DNAJ HOMOLOG SUBFAMILY B MEMBER 2"/>
    <property type="match status" value="1"/>
</dbReference>
<dbReference type="Proteomes" id="UP000694555">
    <property type="component" value="Unplaced"/>
</dbReference>
<sequence>SGNYNVTSVLTTTEIINGKRITTRKIIENGQERTEVEEDGRLKSVTINGRDHLKL</sequence>
<organism evidence="2 3">
    <name type="scientific">Buteo japonicus</name>
    <dbReference type="NCBI Taxonomy" id="224669"/>
    <lineage>
        <taxon>Eukaryota</taxon>
        <taxon>Metazoa</taxon>
        <taxon>Chordata</taxon>
        <taxon>Craniata</taxon>
        <taxon>Vertebrata</taxon>
        <taxon>Euteleostomi</taxon>
        <taxon>Archelosauria</taxon>
        <taxon>Archosauria</taxon>
        <taxon>Dinosauria</taxon>
        <taxon>Saurischia</taxon>
        <taxon>Theropoda</taxon>
        <taxon>Coelurosauria</taxon>
        <taxon>Aves</taxon>
        <taxon>Neognathae</taxon>
        <taxon>Neoaves</taxon>
        <taxon>Telluraves</taxon>
        <taxon>Accipitrimorphae</taxon>
        <taxon>Accipitriformes</taxon>
        <taxon>Accipitridae</taxon>
        <taxon>Accipitrinae</taxon>
        <taxon>Buteo</taxon>
    </lineage>
</organism>
<reference evidence="2" key="1">
    <citation type="submission" date="2025-08" db="UniProtKB">
        <authorList>
            <consortium name="Ensembl"/>
        </authorList>
    </citation>
    <scope>IDENTIFICATION</scope>
</reference>